<keyword evidence="2" id="KW-1185">Reference proteome</keyword>
<comment type="caution">
    <text evidence="1">The sequence shown here is derived from an EMBL/GenBank/DDBJ whole genome shotgun (WGS) entry which is preliminary data.</text>
</comment>
<name>A0A839EZG6_9HYPH</name>
<protein>
    <submittedName>
        <fullName evidence="1">Uncharacterized protein</fullName>
    </submittedName>
</protein>
<proteinExistence type="predicted"/>
<dbReference type="Proteomes" id="UP000549052">
    <property type="component" value="Unassembled WGS sequence"/>
</dbReference>
<evidence type="ECO:0000313" key="1">
    <source>
        <dbReference type="EMBL" id="MBA8881767.1"/>
    </source>
</evidence>
<gene>
    <name evidence="1" type="ORF">FHW16_005512</name>
</gene>
<evidence type="ECO:0000313" key="2">
    <source>
        <dbReference type="Proteomes" id="UP000549052"/>
    </source>
</evidence>
<sequence>MIDFLNGAILLTTSLKLTKVSDMSNASSAIRYQNVTFENAYYEIEKLENHELRQQGGVDVHSGTHPVHGNIHIIIPPMGDGLLLLPFVIQRF</sequence>
<reference evidence="1 2" key="1">
    <citation type="submission" date="2020-07" db="EMBL/GenBank/DDBJ databases">
        <title>Genomic Encyclopedia of Type Strains, Phase IV (KMG-V): Genome sequencing to study the core and pangenomes of soil and plant-associated prokaryotes.</title>
        <authorList>
            <person name="Whitman W."/>
        </authorList>
    </citation>
    <scope>NUCLEOTIDE SEQUENCE [LARGE SCALE GENOMIC DNA]</scope>
    <source>
        <strain evidence="1 2">AN3</strain>
    </source>
</reference>
<organism evidence="1 2">
    <name type="scientific">Phyllobacterium myrsinacearum</name>
    <dbReference type="NCBI Taxonomy" id="28101"/>
    <lineage>
        <taxon>Bacteria</taxon>
        <taxon>Pseudomonadati</taxon>
        <taxon>Pseudomonadota</taxon>
        <taxon>Alphaproteobacteria</taxon>
        <taxon>Hyphomicrobiales</taxon>
        <taxon>Phyllobacteriaceae</taxon>
        <taxon>Phyllobacterium</taxon>
    </lineage>
</organism>
<accession>A0A839EZG6</accession>
<dbReference type="RefSeq" id="WP_182552311.1">
    <property type="nucleotide sequence ID" value="NZ_JACGXN010000016.1"/>
</dbReference>
<dbReference type="AlphaFoldDB" id="A0A839EZG6"/>
<dbReference type="EMBL" id="JACGXN010000016">
    <property type="protein sequence ID" value="MBA8881767.1"/>
    <property type="molecule type" value="Genomic_DNA"/>
</dbReference>